<comment type="subcellular location">
    <subcellularLocation>
        <location evidence="9">Cytoplasm</location>
    </subcellularLocation>
</comment>
<keyword evidence="5 9" id="KW-0067">ATP-binding</keyword>
<dbReference type="PROSITE" id="PS50862">
    <property type="entry name" value="AA_TRNA_LIGASE_II"/>
    <property type="match status" value="1"/>
</dbReference>
<dbReference type="STRING" id="360412.LARV_02699"/>
<feature type="binding site" evidence="10">
    <location>
        <begin position="81"/>
        <end position="83"/>
    </location>
    <ligand>
        <name>L-histidine</name>
        <dbReference type="ChEBI" id="CHEBI:57595"/>
    </ligand>
</feature>
<dbReference type="CDD" id="cd00859">
    <property type="entry name" value="HisRS_anticodon"/>
    <property type="match status" value="1"/>
</dbReference>
<evidence type="ECO:0000313" key="13">
    <source>
        <dbReference type="Proteomes" id="UP000055060"/>
    </source>
</evidence>
<dbReference type="HAMAP" id="MF_00127">
    <property type="entry name" value="His_tRNA_synth"/>
    <property type="match status" value="1"/>
</dbReference>
<dbReference type="GO" id="GO:0004821">
    <property type="term" value="F:histidine-tRNA ligase activity"/>
    <property type="evidence" value="ECO:0007669"/>
    <property type="project" value="UniProtKB-UniRule"/>
</dbReference>
<comment type="similarity">
    <text evidence="1 9">Belongs to the class-II aminoacyl-tRNA synthetase family.</text>
</comment>
<dbReference type="PANTHER" id="PTHR43707">
    <property type="entry name" value="HISTIDYL-TRNA SYNTHETASE"/>
    <property type="match status" value="1"/>
</dbReference>
<evidence type="ECO:0000313" key="12">
    <source>
        <dbReference type="EMBL" id="GAP14919.1"/>
    </source>
</evidence>
<dbReference type="GO" id="GO:0005737">
    <property type="term" value="C:cytoplasm"/>
    <property type="evidence" value="ECO:0007669"/>
    <property type="project" value="UniProtKB-SubCell"/>
</dbReference>
<feature type="binding site" evidence="10">
    <location>
        <position position="129"/>
    </location>
    <ligand>
        <name>L-histidine</name>
        <dbReference type="ChEBI" id="CHEBI:57595"/>
    </ligand>
</feature>
<evidence type="ECO:0000256" key="4">
    <source>
        <dbReference type="ARBA" id="ARBA00022741"/>
    </source>
</evidence>
<evidence type="ECO:0000256" key="2">
    <source>
        <dbReference type="ARBA" id="ARBA00022490"/>
    </source>
</evidence>
<evidence type="ECO:0000256" key="7">
    <source>
        <dbReference type="ARBA" id="ARBA00023146"/>
    </source>
</evidence>
<evidence type="ECO:0000256" key="9">
    <source>
        <dbReference type="HAMAP-Rule" id="MF_00127"/>
    </source>
</evidence>
<comment type="catalytic activity">
    <reaction evidence="8 9">
        <text>tRNA(His) + L-histidine + ATP = L-histidyl-tRNA(His) + AMP + diphosphate + H(+)</text>
        <dbReference type="Rhea" id="RHEA:17313"/>
        <dbReference type="Rhea" id="RHEA-COMP:9665"/>
        <dbReference type="Rhea" id="RHEA-COMP:9689"/>
        <dbReference type="ChEBI" id="CHEBI:15378"/>
        <dbReference type="ChEBI" id="CHEBI:30616"/>
        <dbReference type="ChEBI" id="CHEBI:33019"/>
        <dbReference type="ChEBI" id="CHEBI:57595"/>
        <dbReference type="ChEBI" id="CHEBI:78442"/>
        <dbReference type="ChEBI" id="CHEBI:78527"/>
        <dbReference type="ChEBI" id="CHEBI:456215"/>
        <dbReference type="EC" id="6.1.1.21"/>
    </reaction>
</comment>
<dbReference type="SUPFAM" id="SSF55681">
    <property type="entry name" value="Class II aaRS and biotin synthetases"/>
    <property type="match status" value="1"/>
</dbReference>
<dbReference type="EMBL" id="DF967972">
    <property type="protein sequence ID" value="GAP14919.1"/>
    <property type="molecule type" value="Genomic_DNA"/>
</dbReference>
<comment type="subunit">
    <text evidence="9">Homodimer.</text>
</comment>
<dbReference type="SUPFAM" id="SSF52954">
    <property type="entry name" value="Class II aaRS ABD-related"/>
    <property type="match status" value="1"/>
</dbReference>
<dbReference type="InterPro" id="IPR036621">
    <property type="entry name" value="Anticodon-bd_dom_sf"/>
</dbReference>
<proteinExistence type="inferred from homology"/>
<keyword evidence="6 9" id="KW-0648">Protein biosynthesis</keyword>
<dbReference type="InterPro" id="IPR033656">
    <property type="entry name" value="HisRS_anticodon"/>
</dbReference>
<dbReference type="PIRSF" id="PIRSF001549">
    <property type="entry name" value="His-tRNA_synth"/>
    <property type="match status" value="1"/>
</dbReference>
<evidence type="ECO:0000256" key="10">
    <source>
        <dbReference type="PIRSR" id="PIRSR001549-1"/>
    </source>
</evidence>
<dbReference type="InterPro" id="IPR045864">
    <property type="entry name" value="aa-tRNA-synth_II/BPL/LPL"/>
</dbReference>
<organism evidence="12">
    <name type="scientific">Longilinea arvoryzae</name>
    <dbReference type="NCBI Taxonomy" id="360412"/>
    <lineage>
        <taxon>Bacteria</taxon>
        <taxon>Bacillati</taxon>
        <taxon>Chloroflexota</taxon>
        <taxon>Anaerolineae</taxon>
        <taxon>Anaerolineales</taxon>
        <taxon>Anaerolineaceae</taxon>
        <taxon>Longilinea</taxon>
    </lineage>
</organism>
<keyword evidence="2 9" id="KW-0963">Cytoplasm</keyword>
<feature type="binding site" evidence="10">
    <location>
        <begin position="263"/>
        <end position="264"/>
    </location>
    <ligand>
        <name>L-histidine</name>
        <dbReference type="ChEBI" id="CHEBI:57595"/>
    </ligand>
</feature>
<dbReference type="Pfam" id="PF13393">
    <property type="entry name" value="tRNA-synt_His"/>
    <property type="match status" value="1"/>
</dbReference>
<dbReference type="InterPro" id="IPR015807">
    <property type="entry name" value="His-tRNA-ligase"/>
</dbReference>
<protein>
    <recommendedName>
        <fullName evidence="9">Histidine--tRNA ligase</fullName>
        <ecNumber evidence="9">6.1.1.21</ecNumber>
    </recommendedName>
    <alternativeName>
        <fullName evidence="9">Histidyl-tRNA synthetase</fullName>
        <shortName evidence="9">HisRS</shortName>
    </alternativeName>
</protein>
<dbReference type="GO" id="GO:0006427">
    <property type="term" value="P:histidyl-tRNA aminoacylation"/>
    <property type="evidence" value="ECO:0007669"/>
    <property type="project" value="UniProtKB-UniRule"/>
</dbReference>
<keyword evidence="7 9" id="KW-0030">Aminoacyl-tRNA synthetase</keyword>
<dbReference type="InterPro" id="IPR004154">
    <property type="entry name" value="Anticodon-bd"/>
</dbReference>
<keyword evidence="13" id="KW-1185">Reference proteome</keyword>
<keyword evidence="4 9" id="KW-0547">Nucleotide-binding</keyword>
<gene>
    <name evidence="9" type="primary">hisS</name>
    <name evidence="12" type="ORF">LARV_02699</name>
</gene>
<sequence length="427" mass="48333">MKTIIQSVKGTRDFYPEEMAVRSWLHSELREVSESFGYQEYDGPFLEKVDLYAAKSGEELVKEQCFVFEDRGGGWVTLRPELTPSLARMVAQKQNELVYPLRWWSFGPFWRYERPQKGRTREFFQWNIDLIGASSVEADAELVAVCIRFFQQVGLKSSQVHVFVNNRRLMDSELQSLGVTPEQKTGVFRLIDRREKLNPEAWKAYAMELGLSETQFDGIRALLADPDLWKKSPDLVRLFEILEKMGIAEFISFDPQIIRGLDYYTGTVFEAKDMDREGRSILGGGHYDNLVGDVGGEPLPGVGFAMGDVMVSLVLQKYGCLPTFERCPAQALVTVFDADRLPASFALAASMRQAGVKTLCYPDPVKLQKQLKYADRMGVRFVIIVGPDEAAENMATVKDLIRHTQSTVPQAQVVSTIQQFLDNPPVL</sequence>
<reference evidence="12" key="1">
    <citation type="submission" date="2015-07" db="EMBL/GenBank/DDBJ databases">
        <title>Draft Genome Sequences of Anaerolinea thermolimosa IMO-1, Bellilinea caldifistulae GOMI-1, Leptolinea tardivitalis YMTK-2, Levilinea saccharolytica KIBI-1,Longilinea arvoryzae KOME-1, Previously Described as Members of the Anaerolineaceae (Chloroflexi).</title>
        <authorList>
            <person name="Sekiguchi Y."/>
            <person name="Ohashi A."/>
            <person name="Matsuura N."/>
            <person name="Tourlousse M.D."/>
        </authorList>
    </citation>
    <scope>NUCLEOTIDE SEQUENCE [LARGE SCALE GENOMIC DNA]</scope>
    <source>
        <strain evidence="12">KOME-1</strain>
    </source>
</reference>
<evidence type="ECO:0000256" key="6">
    <source>
        <dbReference type="ARBA" id="ARBA00022917"/>
    </source>
</evidence>
<dbReference type="CDD" id="cd00773">
    <property type="entry name" value="HisRS-like_core"/>
    <property type="match status" value="1"/>
</dbReference>
<dbReference type="OrthoDB" id="9800814at2"/>
<evidence type="ECO:0000256" key="8">
    <source>
        <dbReference type="ARBA" id="ARBA00047639"/>
    </source>
</evidence>
<dbReference type="Gene3D" id="3.30.930.10">
    <property type="entry name" value="Bira Bifunctional Protein, Domain 2"/>
    <property type="match status" value="1"/>
</dbReference>
<dbReference type="NCBIfam" id="TIGR00442">
    <property type="entry name" value="hisS"/>
    <property type="match status" value="1"/>
</dbReference>
<dbReference type="InterPro" id="IPR041715">
    <property type="entry name" value="HisRS-like_core"/>
</dbReference>
<dbReference type="RefSeq" id="WP_075074137.1">
    <property type="nucleotide sequence ID" value="NZ_DF967972.1"/>
</dbReference>
<evidence type="ECO:0000256" key="1">
    <source>
        <dbReference type="ARBA" id="ARBA00008226"/>
    </source>
</evidence>
<feature type="binding site" evidence="10">
    <location>
        <position position="111"/>
    </location>
    <ligand>
        <name>L-histidine</name>
        <dbReference type="ChEBI" id="CHEBI:57595"/>
    </ligand>
</feature>
<feature type="binding site" evidence="10">
    <location>
        <position position="259"/>
    </location>
    <ligand>
        <name>L-histidine</name>
        <dbReference type="ChEBI" id="CHEBI:57595"/>
    </ligand>
</feature>
<dbReference type="EC" id="6.1.1.21" evidence="9"/>
<name>A0A0S7BB96_9CHLR</name>
<evidence type="ECO:0000256" key="3">
    <source>
        <dbReference type="ARBA" id="ARBA00022598"/>
    </source>
</evidence>
<evidence type="ECO:0000259" key="11">
    <source>
        <dbReference type="PROSITE" id="PS50862"/>
    </source>
</evidence>
<keyword evidence="3 9" id="KW-0436">Ligase</keyword>
<dbReference type="GO" id="GO:0005524">
    <property type="term" value="F:ATP binding"/>
    <property type="evidence" value="ECO:0007669"/>
    <property type="project" value="UniProtKB-UniRule"/>
</dbReference>
<evidence type="ECO:0000256" key="5">
    <source>
        <dbReference type="ARBA" id="ARBA00022840"/>
    </source>
</evidence>
<dbReference type="Proteomes" id="UP000055060">
    <property type="component" value="Unassembled WGS sequence"/>
</dbReference>
<dbReference type="AlphaFoldDB" id="A0A0S7BB96"/>
<accession>A0A0S7BB96</accession>
<dbReference type="InterPro" id="IPR004516">
    <property type="entry name" value="HisRS/HisZ"/>
</dbReference>
<dbReference type="InterPro" id="IPR006195">
    <property type="entry name" value="aa-tRNA-synth_II"/>
</dbReference>
<dbReference type="Gene3D" id="3.40.50.800">
    <property type="entry name" value="Anticodon-binding domain"/>
    <property type="match status" value="1"/>
</dbReference>
<feature type="binding site" evidence="10">
    <location>
        <position position="125"/>
    </location>
    <ligand>
        <name>L-histidine</name>
        <dbReference type="ChEBI" id="CHEBI:57595"/>
    </ligand>
</feature>
<feature type="domain" description="Aminoacyl-transfer RNA synthetases class-II family profile" evidence="11">
    <location>
        <begin position="1"/>
        <end position="217"/>
    </location>
</feature>
<dbReference type="PANTHER" id="PTHR43707:SF1">
    <property type="entry name" value="HISTIDINE--TRNA LIGASE, MITOCHONDRIAL-RELATED"/>
    <property type="match status" value="1"/>
</dbReference>
<dbReference type="Pfam" id="PF03129">
    <property type="entry name" value="HGTP_anticodon"/>
    <property type="match status" value="1"/>
</dbReference>